<keyword evidence="6" id="KW-1185">Reference proteome</keyword>
<dbReference type="Pfam" id="PF00089">
    <property type="entry name" value="Trypsin"/>
    <property type="match status" value="2"/>
</dbReference>
<dbReference type="InterPro" id="IPR001254">
    <property type="entry name" value="Trypsin_dom"/>
</dbReference>
<keyword evidence="4" id="KW-1015">Disulfide bond</keyword>
<dbReference type="InterPro" id="IPR009003">
    <property type="entry name" value="Peptidase_S1_PA"/>
</dbReference>
<name>A0AAJ6VP07_9HYME</name>
<evidence type="ECO:0000256" key="3">
    <source>
        <dbReference type="ARBA" id="ARBA00022825"/>
    </source>
</evidence>
<protein>
    <submittedName>
        <fullName evidence="7">Uncharacterized protein LOC105360382</fullName>
    </submittedName>
</protein>
<dbReference type="PROSITE" id="PS50240">
    <property type="entry name" value="TRYPSIN_DOM"/>
    <property type="match status" value="2"/>
</dbReference>
<keyword evidence="1" id="KW-0645">Protease</keyword>
<dbReference type="GO" id="GO:0006508">
    <property type="term" value="P:proteolysis"/>
    <property type="evidence" value="ECO:0007669"/>
    <property type="project" value="UniProtKB-KW"/>
</dbReference>
<proteinExistence type="predicted"/>
<dbReference type="RefSeq" id="XP_011495577.1">
    <property type="nucleotide sequence ID" value="XM_011497275.1"/>
</dbReference>
<accession>A0AAJ6VP07</accession>
<dbReference type="GO" id="GO:0004252">
    <property type="term" value="F:serine-type endopeptidase activity"/>
    <property type="evidence" value="ECO:0007669"/>
    <property type="project" value="InterPro"/>
</dbReference>
<dbReference type="SMART" id="SM00020">
    <property type="entry name" value="Tryp_SPc"/>
    <property type="match status" value="1"/>
</dbReference>
<gene>
    <name evidence="7" type="primary">LOC105360382</name>
</gene>
<dbReference type="InterPro" id="IPR043504">
    <property type="entry name" value="Peptidase_S1_PA_chymotrypsin"/>
</dbReference>
<keyword evidence="2" id="KW-0378">Hydrolase</keyword>
<feature type="domain" description="Peptidase S1" evidence="5">
    <location>
        <begin position="208"/>
        <end position="458"/>
    </location>
</feature>
<evidence type="ECO:0000256" key="1">
    <source>
        <dbReference type="ARBA" id="ARBA00022670"/>
    </source>
</evidence>
<organism evidence="6 7">
    <name type="scientific">Ceratosolen solmsi marchali</name>
    <dbReference type="NCBI Taxonomy" id="326594"/>
    <lineage>
        <taxon>Eukaryota</taxon>
        <taxon>Metazoa</taxon>
        <taxon>Ecdysozoa</taxon>
        <taxon>Arthropoda</taxon>
        <taxon>Hexapoda</taxon>
        <taxon>Insecta</taxon>
        <taxon>Pterygota</taxon>
        <taxon>Neoptera</taxon>
        <taxon>Endopterygota</taxon>
        <taxon>Hymenoptera</taxon>
        <taxon>Apocrita</taxon>
        <taxon>Proctotrupomorpha</taxon>
        <taxon>Chalcidoidea</taxon>
        <taxon>Agaonidae</taxon>
        <taxon>Agaoninae</taxon>
        <taxon>Ceratosolen</taxon>
    </lineage>
</organism>
<evidence type="ECO:0000259" key="5">
    <source>
        <dbReference type="PROSITE" id="PS50240"/>
    </source>
</evidence>
<dbReference type="SUPFAM" id="SSF50494">
    <property type="entry name" value="Trypsin-like serine proteases"/>
    <property type="match status" value="2"/>
</dbReference>
<dbReference type="Gene3D" id="2.40.10.10">
    <property type="entry name" value="Trypsin-like serine proteases"/>
    <property type="match status" value="2"/>
</dbReference>
<evidence type="ECO:0000313" key="6">
    <source>
        <dbReference type="Proteomes" id="UP000695007"/>
    </source>
</evidence>
<dbReference type="PANTHER" id="PTHR24276:SF98">
    <property type="entry name" value="FI18310P1-RELATED"/>
    <property type="match status" value="1"/>
</dbReference>
<dbReference type="PANTHER" id="PTHR24276">
    <property type="entry name" value="POLYSERASE-RELATED"/>
    <property type="match status" value="1"/>
</dbReference>
<keyword evidence="3" id="KW-0720">Serine protease</keyword>
<dbReference type="KEGG" id="csol:105360382"/>
<dbReference type="Proteomes" id="UP000695007">
    <property type="component" value="Unplaced"/>
</dbReference>
<dbReference type="GeneID" id="105360382"/>
<dbReference type="InterPro" id="IPR050430">
    <property type="entry name" value="Peptidase_S1"/>
</dbReference>
<evidence type="ECO:0000256" key="4">
    <source>
        <dbReference type="ARBA" id="ARBA00023157"/>
    </source>
</evidence>
<sequence length="458" mass="52208">MVSRIHVLTAAHCLKNRQVNNTAVLYGTNTLIYGVTYNIRWWIYFNEWALYRNKPLPFIENDIAILKLTHQIVGHFQPALLLQTTEVEMIGYPVFLAGWGTSDRRVLSLNLLTDVAVVVSNAQCEAHILRGDFGGPVLHCGRLVGINKQVLPKGTSVETIQKINVHMNTSYYSEFITDVTNDDFVWHGIRQIFTSCRTQCNFPTVNALIGSEVRSAQSGDFSFLAAFRHVNLLDPHPTRNHICTGSLITRSHVLSAAQCIENRSPNETVVIHGSNLLDYCAEYNIEWWITYTEWALYRNMFLDIVDHDVSVTKLTHPIEEQFQVGRLAPISITDAVDKFVRMAGWGISNQRQISRAILLGSARVLFNDDCERRIFDASGRAVMIGESHFCTHNSPFTLLKRGDFGGPVLYYNRIIGINKEVLPDLVNRYNPEKVNVHSNIHYYREFILYVSNENFAWL</sequence>
<evidence type="ECO:0000313" key="7">
    <source>
        <dbReference type="RefSeq" id="XP_011495577.1"/>
    </source>
</evidence>
<dbReference type="AlphaFoldDB" id="A0AAJ6VP07"/>
<reference evidence="7" key="1">
    <citation type="submission" date="2025-08" db="UniProtKB">
        <authorList>
            <consortium name="RefSeq"/>
        </authorList>
    </citation>
    <scope>IDENTIFICATION</scope>
</reference>
<evidence type="ECO:0000256" key="2">
    <source>
        <dbReference type="ARBA" id="ARBA00022801"/>
    </source>
</evidence>
<feature type="domain" description="Peptidase S1" evidence="5">
    <location>
        <begin position="1"/>
        <end position="181"/>
    </location>
</feature>